<feature type="signal peptide" evidence="2">
    <location>
        <begin position="1"/>
        <end position="22"/>
    </location>
</feature>
<sequence length="355" mass="38882">MKKLITALGVALSLGLSASALAKDSVKVGFVYVSPIGEAGWTYTHDVSRHYLEEKFGEKIETTFVESVPEGADAERVITQLAKSGHDLIFTTSFGYMNPTIKVAKRFPNVKFEHATGYKRAKNVGTYFDRIYEGRYLTGVIAGHMSKSDSIGYIAAFPIPEVIRGINAFTLGLRSVKPNAKVKVVWVNSWFDPGKEREAADSLIDQGVDIITQHTDSPAPLQAAEAAGIYAIGYHSDMSGYGKKAHLTAPVHHWDEFYAQRVQQVLDDEWQSQDVWKGIDAGMTRLAPLSKDIPANVVAEIDALSAKIANGEFHPFSGPIKNQQGELVTKAGQTIDDKTLLGMDFYVEGVEGQLK</sequence>
<dbReference type="InterPro" id="IPR003760">
    <property type="entry name" value="PnrA-like"/>
</dbReference>
<dbReference type="EMBL" id="LT965929">
    <property type="protein sequence ID" value="SOU42769.1"/>
    <property type="molecule type" value="Genomic_DNA"/>
</dbReference>
<dbReference type="Pfam" id="PF02608">
    <property type="entry name" value="Bmp"/>
    <property type="match status" value="1"/>
</dbReference>
<reference evidence="4 7" key="1">
    <citation type="submission" date="2015-06" db="EMBL/GenBank/DDBJ databases">
        <title>Genome sequence of Pseudoalteromonas carrageenovora.</title>
        <authorList>
            <person name="Xie B.-B."/>
            <person name="Rong J.-C."/>
            <person name="Qin Q.-L."/>
            <person name="Zhang Y.-Z."/>
        </authorList>
    </citation>
    <scope>NUCLEOTIDE SEQUENCE [LARGE SCALE GENOMIC DNA]</scope>
    <source>
        <strain evidence="4 7">IAM 12662</strain>
    </source>
</reference>
<dbReference type="PANTHER" id="PTHR43208">
    <property type="entry name" value="ABC TRANSPORTER SUBSTRATE-BINDING PROTEIN"/>
    <property type="match status" value="1"/>
</dbReference>
<evidence type="ECO:0000259" key="3">
    <source>
        <dbReference type="Pfam" id="PF02608"/>
    </source>
</evidence>
<keyword evidence="7" id="KW-1185">Reference proteome</keyword>
<dbReference type="OrthoDB" id="9769871at2"/>
<organism evidence="5 6">
    <name type="scientific">Pseudoalteromonas carrageenovora IAM 12662</name>
    <dbReference type="NCBI Taxonomy" id="1314868"/>
    <lineage>
        <taxon>Bacteria</taxon>
        <taxon>Pseudomonadati</taxon>
        <taxon>Pseudomonadota</taxon>
        <taxon>Gammaproteobacteria</taxon>
        <taxon>Alteromonadales</taxon>
        <taxon>Pseudoalteromonadaceae</taxon>
        <taxon>Pseudoalteromonas</taxon>
    </lineage>
</organism>
<evidence type="ECO:0000256" key="1">
    <source>
        <dbReference type="ARBA" id="ARBA00022729"/>
    </source>
</evidence>
<dbReference type="InterPro" id="IPR028082">
    <property type="entry name" value="Peripla_BP_I"/>
</dbReference>
<evidence type="ECO:0000313" key="7">
    <source>
        <dbReference type="Proteomes" id="UP000615003"/>
    </source>
</evidence>
<dbReference type="CDD" id="cd19963">
    <property type="entry name" value="PBP1_BMP-like"/>
    <property type="match status" value="1"/>
</dbReference>
<dbReference type="Proteomes" id="UP000238288">
    <property type="component" value="Chromosome PCAR9b"/>
</dbReference>
<evidence type="ECO:0000313" key="4">
    <source>
        <dbReference type="EMBL" id="MBE0384384.1"/>
    </source>
</evidence>
<dbReference type="GO" id="GO:0005886">
    <property type="term" value="C:plasma membrane"/>
    <property type="evidence" value="ECO:0007669"/>
    <property type="project" value="InterPro"/>
</dbReference>
<accession>A0A2K4XEL9</accession>
<dbReference type="Gene3D" id="3.40.50.2300">
    <property type="match status" value="2"/>
</dbReference>
<evidence type="ECO:0000256" key="2">
    <source>
        <dbReference type="SAM" id="SignalP"/>
    </source>
</evidence>
<dbReference type="EMBL" id="AQGW01000025">
    <property type="protein sequence ID" value="MBE0384384.1"/>
    <property type="molecule type" value="Genomic_DNA"/>
</dbReference>
<feature type="domain" description="ABC transporter substrate-binding protein PnrA-like" evidence="3">
    <location>
        <begin position="26"/>
        <end position="312"/>
    </location>
</feature>
<dbReference type="GeneID" id="93665478"/>
<dbReference type="AlphaFoldDB" id="A0A2K4XEL9"/>
<reference evidence="5 6" key="2">
    <citation type="submission" date="2017-11" db="EMBL/GenBank/DDBJ databases">
        <authorList>
            <person name="Han C.G."/>
        </authorList>
    </citation>
    <scope>NUCLEOTIDE SEQUENCE [LARGE SCALE GENOMIC DNA]</scope>
    <source>
        <strain evidence="6">ATCC 43555</strain>
        <strain evidence="5">ATCC43555</strain>
    </source>
</reference>
<protein>
    <submittedName>
        <fullName evidence="5">Purine-binding protein BAB2_0673</fullName>
    </submittedName>
    <submittedName>
        <fullName evidence="4">Simple sugar transport system substrate-binding protein</fullName>
    </submittedName>
</protein>
<proteinExistence type="predicted"/>
<gene>
    <name evidence="5" type="ORF">PCAR9_B0294</name>
    <name evidence="4" type="ORF">PCARR_b0351</name>
</gene>
<keyword evidence="4" id="KW-0813">Transport</keyword>
<dbReference type="SUPFAM" id="SSF53822">
    <property type="entry name" value="Periplasmic binding protein-like I"/>
    <property type="match status" value="1"/>
</dbReference>
<dbReference type="Proteomes" id="UP000615003">
    <property type="component" value="Unassembled WGS sequence"/>
</dbReference>
<keyword evidence="4" id="KW-0762">Sugar transport</keyword>
<evidence type="ECO:0000313" key="5">
    <source>
        <dbReference type="EMBL" id="SOU42769.1"/>
    </source>
</evidence>
<dbReference type="PANTHER" id="PTHR43208:SF1">
    <property type="entry name" value="ABC TRANSPORTER SUBSTRATE-BINDING PROTEIN"/>
    <property type="match status" value="1"/>
</dbReference>
<keyword evidence="1 2" id="KW-0732">Signal</keyword>
<name>A0A2K4XEL9_PSEVC</name>
<dbReference type="InterPro" id="IPR052910">
    <property type="entry name" value="ABC-Purine-Binding"/>
</dbReference>
<evidence type="ECO:0000313" key="6">
    <source>
        <dbReference type="Proteomes" id="UP000238288"/>
    </source>
</evidence>
<feature type="chain" id="PRO_5014348324" evidence="2">
    <location>
        <begin position="23"/>
        <end position="355"/>
    </location>
</feature>
<dbReference type="RefSeq" id="WP_058547801.1">
    <property type="nucleotide sequence ID" value="NZ_AQGW01000025.1"/>
</dbReference>